<evidence type="ECO:0000313" key="8">
    <source>
        <dbReference type="EMBL" id="SEL62455.1"/>
    </source>
</evidence>
<evidence type="ECO:0000256" key="1">
    <source>
        <dbReference type="ARBA" id="ARBA00022714"/>
    </source>
</evidence>
<organism evidence="8 9">
    <name type="scientific">Paraburkholderia caballeronis</name>
    <dbReference type="NCBI Taxonomy" id="416943"/>
    <lineage>
        <taxon>Bacteria</taxon>
        <taxon>Pseudomonadati</taxon>
        <taxon>Pseudomonadota</taxon>
        <taxon>Betaproteobacteria</taxon>
        <taxon>Burkholderiales</taxon>
        <taxon>Burkholderiaceae</taxon>
        <taxon>Paraburkholderia</taxon>
    </lineage>
</organism>
<dbReference type="GO" id="GO:0016491">
    <property type="term" value="F:oxidoreductase activity"/>
    <property type="evidence" value="ECO:0007669"/>
    <property type="project" value="UniProtKB-KW"/>
</dbReference>
<dbReference type="InterPro" id="IPR017941">
    <property type="entry name" value="Rieske_2Fe-2S"/>
</dbReference>
<dbReference type="Gene3D" id="3.10.20.30">
    <property type="match status" value="1"/>
</dbReference>
<reference evidence="9" key="1">
    <citation type="submission" date="2016-10" db="EMBL/GenBank/DDBJ databases">
        <authorList>
            <person name="Varghese N."/>
            <person name="Submissions S."/>
        </authorList>
    </citation>
    <scope>NUCLEOTIDE SEQUENCE [LARGE SCALE GENOMIC DNA]</scope>
    <source>
        <strain evidence="9">LMG 26416</strain>
    </source>
</reference>
<evidence type="ECO:0000256" key="5">
    <source>
        <dbReference type="ARBA" id="ARBA00023014"/>
    </source>
</evidence>
<dbReference type="GO" id="GO:0051537">
    <property type="term" value="F:2 iron, 2 sulfur cluster binding"/>
    <property type="evidence" value="ECO:0007669"/>
    <property type="project" value="UniProtKB-KW"/>
</dbReference>
<keyword evidence="2" id="KW-0479">Metal-binding</keyword>
<feature type="domain" description="Rieske" evidence="7">
    <location>
        <begin position="12"/>
        <end position="116"/>
    </location>
</feature>
<evidence type="ECO:0000259" key="6">
    <source>
        <dbReference type="PROSITE" id="PS51085"/>
    </source>
</evidence>
<dbReference type="PANTHER" id="PTHR21266">
    <property type="entry name" value="IRON-SULFUR DOMAIN CONTAINING PROTEIN"/>
    <property type="match status" value="1"/>
</dbReference>
<dbReference type="PROSITE" id="PS51296">
    <property type="entry name" value="RIESKE"/>
    <property type="match status" value="1"/>
</dbReference>
<dbReference type="Gene3D" id="2.102.10.10">
    <property type="entry name" value="Rieske [2Fe-2S] iron-sulphur domain"/>
    <property type="match status" value="1"/>
</dbReference>
<protein>
    <submittedName>
        <fullName evidence="8">Vanillate O-demethylase ferredoxin subunit</fullName>
    </submittedName>
</protein>
<keyword evidence="9" id="KW-1185">Reference proteome</keyword>
<dbReference type="Pfam" id="PF00111">
    <property type="entry name" value="Fer2"/>
    <property type="match status" value="1"/>
</dbReference>
<dbReference type="InterPro" id="IPR001041">
    <property type="entry name" value="2Fe-2S_ferredoxin-type"/>
</dbReference>
<dbReference type="CDD" id="cd00207">
    <property type="entry name" value="fer2"/>
    <property type="match status" value="1"/>
</dbReference>
<dbReference type="InterPro" id="IPR050584">
    <property type="entry name" value="Cholesterol_7-desaturase"/>
</dbReference>
<dbReference type="Pfam" id="PF00355">
    <property type="entry name" value="Rieske"/>
    <property type="match status" value="1"/>
</dbReference>
<dbReference type="SUPFAM" id="SSF50022">
    <property type="entry name" value="ISP domain"/>
    <property type="match status" value="1"/>
</dbReference>
<dbReference type="OrthoDB" id="9790995at2"/>
<dbReference type="InterPro" id="IPR036922">
    <property type="entry name" value="Rieske_2Fe-2S_sf"/>
</dbReference>
<dbReference type="PROSITE" id="PS00197">
    <property type="entry name" value="2FE2S_FER_1"/>
    <property type="match status" value="1"/>
</dbReference>
<evidence type="ECO:0000256" key="3">
    <source>
        <dbReference type="ARBA" id="ARBA00023002"/>
    </source>
</evidence>
<evidence type="ECO:0000313" key="9">
    <source>
        <dbReference type="Proteomes" id="UP000199120"/>
    </source>
</evidence>
<keyword evidence="3" id="KW-0560">Oxidoreductase</keyword>
<evidence type="ECO:0000256" key="2">
    <source>
        <dbReference type="ARBA" id="ARBA00022723"/>
    </source>
</evidence>
<keyword evidence="1" id="KW-0001">2Fe-2S</keyword>
<dbReference type="InterPro" id="IPR006058">
    <property type="entry name" value="2Fe2S_fd_BS"/>
</dbReference>
<dbReference type="Proteomes" id="UP000199120">
    <property type="component" value="Unassembled WGS sequence"/>
</dbReference>
<evidence type="ECO:0000259" key="7">
    <source>
        <dbReference type="PROSITE" id="PS51296"/>
    </source>
</evidence>
<dbReference type="EMBL" id="FOAJ01000010">
    <property type="protein sequence ID" value="SEL62455.1"/>
    <property type="molecule type" value="Genomic_DNA"/>
</dbReference>
<dbReference type="PROSITE" id="PS51085">
    <property type="entry name" value="2FE2S_FER_2"/>
    <property type="match status" value="1"/>
</dbReference>
<dbReference type="RefSeq" id="WP_090551647.1">
    <property type="nucleotide sequence ID" value="NZ_FNSR01000003.1"/>
</dbReference>
<dbReference type="GO" id="GO:0008168">
    <property type="term" value="F:methyltransferase activity"/>
    <property type="evidence" value="ECO:0007669"/>
    <property type="project" value="UniProtKB-KW"/>
</dbReference>
<name>A0A1H7RQJ6_9BURK</name>
<dbReference type="STRING" id="416943.SAMN05445871_5514"/>
<keyword evidence="8" id="KW-0808">Transferase</keyword>
<dbReference type="InterPro" id="IPR012675">
    <property type="entry name" value="Beta-grasp_dom_sf"/>
</dbReference>
<evidence type="ECO:0000256" key="4">
    <source>
        <dbReference type="ARBA" id="ARBA00023004"/>
    </source>
</evidence>
<accession>A0A1H7RQJ6</accession>
<sequence>MDASNRVAGSGWFPLCGVDALDDRAIYRTELLGHDLVAWRADDGTVNVWENRCPHRGVRLSIGQHRGDALQCQYHGWQFGSGGGACRFVPAHPAAAAPKVDVRTWPAKVRHGFVWSCVVAHGELPPFEPVADLDGAGDRLGLRTVAIDAGRAAVMRALGGYRFDPAGLDTTPAGECAAFELTPDAVLVEHLESGAQVVFLVQPARADRTYLHGVALGDIAADGDALAMRRHHQQRLNRLRDALEARSAAAPKPSFPASVTVQYGMGAAYRRESPLPATPVFEAKGETWPVSTAAGAGTDATDDRAFRVHLARSGLTVEVAADASLLHALREQGIDVPTSCEQGVCGTCRTRVLDGVPQHRDGFLTPDEQRAGDCMMVCVSRAATGTLTLDL</sequence>
<dbReference type="GO" id="GO:0032259">
    <property type="term" value="P:methylation"/>
    <property type="evidence" value="ECO:0007669"/>
    <property type="project" value="UniProtKB-KW"/>
</dbReference>
<dbReference type="GO" id="GO:0046872">
    <property type="term" value="F:metal ion binding"/>
    <property type="evidence" value="ECO:0007669"/>
    <property type="project" value="UniProtKB-KW"/>
</dbReference>
<gene>
    <name evidence="8" type="ORF">SAMN05192542_110140</name>
</gene>
<dbReference type="InterPro" id="IPR036010">
    <property type="entry name" value="2Fe-2S_ferredoxin-like_sf"/>
</dbReference>
<keyword evidence="5" id="KW-0411">Iron-sulfur</keyword>
<dbReference type="SUPFAM" id="SSF54292">
    <property type="entry name" value="2Fe-2S ferredoxin-like"/>
    <property type="match status" value="1"/>
</dbReference>
<keyword evidence="4" id="KW-0408">Iron</keyword>
<dbReference type="AlphaFoldDB" id="A0A1H7RQJ6"/>
<dbReference type="PANTHER" id="PTHR21266:SF60">
    <property type="entry name" value="3-KETOSTEROID-9-ALPHA-MONOOXYGENASE, OXYGENASE COMPONENT"/>
    <property type="match status" value="1"/>
</dbReference>
<proteinExistence type="predicted"/>
<keyword evidence="8" id="KW-0489">Methyltransferase</keyword>
<feature type="domain" description="2Fe-2S ferredoxin-type" evidence="6">
    <location>
        <begin position="306"/>
        <end position="391"/>
    </location>
</feature>